<evidence type="ECO:0000256" key="4">
    <source>
        <dbReference type="ARBA" id="ARBA00022692"/>
    </source>
</evidence>
<evidence type="ECO:0000256" key="11">
    <source>
        <dbReference type="ARBA" id="ARBA00038053"/>
    </source>
</evidence>
<keyword evidence="6" id="KW-0573">Peptidoglycan synthesis</keyword>
<feature type="transmembrane region" description="Helical" evidence="16">
    <location>
        <begin position="68"/>
        <end position="94"/>
    </location>
</feature>
<reference evidence="17 18" key="1">
    <citation type="journal article" date="2015" name="Nature">
        <title>rRNA introns, odd ribosomes, and small enigmatic genomes across a large radiation of phyla.</title>
        <authorList>
            <person name="Brown C.T."/>
            <person name="Hug L.A."/>
            <person name="Thomas B.C."/>
            <person name="Sharon I."/>
            <person name="Castelle C.J."/>
            <person name="Singh A."/>
            <person name="Wilkins M.J."/>
            <person name="Williams K.H."/>
            <person name="Banfield J.F."/>
        </authorList>
    </citation>
    <scope>NUCLEOTIDE SEQUENCE [LARGE SCALE GENOMIC DNA]</scope>
</reference>
<evidence type="ECO:0000256" key="9">
    <source>
        <dbReference type="ARBA" id="ARBA00032370"/>
    </source>
</evidence>
<dbReference type="PATRIC" id="fig|1618482.3.peg.1009"/>
<evidence type="ECO:0000256" key="3">
    <source>
        <dbReference type="ARBA" id="ARBA00022679"/>
    </source>
</evidence>
<dbReference type="GO" id="GO:0032153">
    <property type="term" value="C:cell division site"/>
    <property type="evidence" value="ECO:0007669"/>
    <property type="project" value="TreeGrafter"/>
</dbReference>
<feature type="transmembrane region" description="Helical" evidence="16">
    <location>
        <begin position="253"/>
        <end position="279"/>
    </location>
</feature>
<feature type="transmembrane region" description="Helical" evidence="16">
    <location>
        <begin position="326"/>
        <end position="349"/>
    </location>
</feature>
<organism evidence="17 18">
    <name type="scientific">Candidatus Roizmanbacteria bacterium GW2011_GWB1_40_7</name>
    <dbReference type="NCBI Taxonomy" id="1618482"/>
    <lineage>
        <taxon>Bacteria</taxon>
        <taxon>Candidatus Roizmaniibacteriota</taxon>
    </lineage>
</organism>
<feature type="transmembrane region" description="Helical" evidence="16">
    <location>
        <begin position="132"/>
        <end position="150"/>
    </location>
</feature>
<dbReference type="InterPro" id="IPR001182">
    <property type="entry name" value="FtsW/RodA"/>
</dbReference>
<comment type="catalytic activity">
    <reaction evidence="15">
        <text>[GlcNAc-(1-&gt;4)-Mur2Ac(oyl-L-Ala-gamma-D-Glu-L-Lys-D-Ala-D-Ala)](n)-di-trans,octa-cis-undecaprenyl diphosphate + beta-D-GlcNAc-(1-&gt;4)-Mur2Ac(oyl-L-Ala-gamma-D-Glu-L-Lys-D-Ala-D-Ala)-di-trans,octa-cis-undecaprenyl diphosphate = [GlcNAc-(1-&gt;4)-Mur2Ac(oyl-L-Ala-gamma-D-Glu-L-Lys-D-Ala-D-Ala)](n+1)-di-trans,octa-cis-undecaprenyl diphosphate + di-trans,octa-cis-undecaprenyl diphosphate + H(+)</text>
        <dbReference type="Rhea" id="RHEA:23708"/>
        <dbReference type="Rhea" id="RHEA-COMP:9602"/>
        <dbReference type="Rhea" id="RHEA-COMP:9603"/>
        <dbReference type="ChEBI" id="CHEBI:15378"/>
        <dbReference type="ChEBI" id="CHEBI:58405"/>
        <dbReference type="ChEBI" id="CHEBI:60033"/>
        <dbReference type="ChEBI" id="CHEBI:78435"/>
        <dbReference type="EC" id="2.4.99.28"/>
    </reaction>
</comment>
<keyword evidence="8 16" id="KW-0472">Membrane</keyword>
<dbReference type="GO" id="GO:0015648">
    <property type="term" value="F:lipid-linked peptidoglycan transporter activity"/>
    <property type="evidence" value="ECO:0007669"/>
    <property type="project" value="TreeGrafter"/>
</dbReference>
<dbReference type="GO" id="GO:0005886">
    <property type="term" value="C:plasma membrane"/>
    <property type="evidence" value="ECO:0007669"/>
    <property type="project" value="TreeGrafter"/>
</dbReference>
<feature type="transmembrane region" description="Helical" evidence="16">
    <location>
        <begin position="291"/>
        <end position="314"/>
    </location>
</feature>
<feature type="transmembrane region" description="Helical" evidence="16">
    <location>
        <begin position="182"/>
        <end position="200"/>
    </location>
</feature>
<evidence type="ECO:0000256" key="15">
    <source>
        <dbReference type="ARBA" id="ARBA00049902"/>
    </source>
</evidence>
<evidence type="ECO:0000256" key="16">
    <source>
        <dbReference type="SAM" id="Phobius"/>
    </source>
</evidence>
<keyword evidence="3" id="KW-0808">Transferase</keyword>
<evidence type="ECO:0000256" key="14">
    <source>
        <dbReference type="ARBA" id="ARBA00044770"/>
    </source>
</evidence>
<dbReference type="PANTHER" id="PTHR30474:SF2">
    <property type="entry name" value="PEPTIDOGLYCAN GLYCOSYLTRANSFERASE FTSW-RELATED"/>
    <property type="match status" value="1"/>
</dbReference>
<dbReference type="EC" id="2.4.99.28" evidence="14"/>
<evidence type="ECO:0000256" key="13">
    <source>
        <dbReference type="ARBA" id="ARBA00041418"/>
    </source>
</evidence>
<keyword evidence="4 16" id="KW-0812">Transmembrane</keyword>
<feature type="transmembrane region" description="Helical" evidence="16">
    <location>
        <begin position="221"/>
        <end position="241"/>
    </location>
</feature>
<accession>A0A0G0VGY4</accession>
<evidence type="ECO:0000256" key="8">
    <source>
        <dbReference type="ARBA" id="ARBA00023136"/>
    </source>
</evidence>
<comment type="similarity">
    <text evidence="11">Belongs to the SEDS family. FtsW subfamily.</text>
</comment>
<sequence>MKKIDISLLISVIILTFFGLFMIYDVSSFVAFRDFEDKYHYIKDQFLWVVLGFGALTFFSIFDYRRLYALALPILLIALILLTLVFIPGIGVSLLGARRWIDAGAFLLQPAEFVKLGLAIYLAAWFSNKEKGRFPAFLLLMGLVLGLVMIEPDMGTAIVILAEALIIYFLSGASILHFSLAVPLIGFLGYLLIIVSPYRTKRLDTFLNIDLSSESSYHVKQILIALGSGGLTGVGLGNSLQKYAYLPEGTTDSIFAIIAEELGFVGAVGLILFFIFIIFRCFRIVVNCRDNFGKLLAGGITTFLAIQIIINLAAQTALVPLTGIPLPFISYGGSALIVDLAAVGILLNISKNRI</sequence>
<feature type="transmembrane region" description="Helical" evidence="16">
    <location>
        <begin position="45"/>
        <end position="62"/>
    </location>
</feature>
<evidence type="ECO:0000256" key="2">
    <source>
        <dbReference type="ARBA" id="ARBA00022676"/>
    </source>
</evidence>
<keyword evidence="5" id="KW-0133">Cell shape</keyword>
<evidence type="ECO:0000256" key="5">
    <source>
        <dbReference type="ARBA" id="ARBA00022960"/>
    </source>
</evidence>
<comment type="subcellular location">
    <subcellularLocation>
        <location evidence="1">Membrane</location>
        <topology evidence="1">Multi-pass membrane protein</topology>
    </subcellularLocation>
</comment>
<evidence type="ECO:0000313" key="18">
    <source>
        <dbReference type="Proteomes" id="UP000034664"/>
    </source>
</evidence>
<evidence type="ECO:0000256" key="7">
    <source>
        <dbReference type="ARBA" id="ARBA00022989"/>
    </source>
</evidence>
<evidence type="ECO:0000256" key="6">
    <source>
        <dbReference type="ARBA" id="ARBA00022984"/>
    </source>
</evidence>
<evidence type="ECO:0000256" key="12">
    <source>
        <dbReference type="ARBA" id="ARBA00041185"/>
    </source>
</evidence>
<dbReference type="GO" id="GO:0009252">
    <property type="term" value="P:peptidoglycan biosynthetic process"/>
    <property type="evidence" value="ECO:0007669"/>
    <property type="project" value="UniProtKB-KW"/>
</dbReference>
<evidence type="ECO:0000256" key="10">
    <source>
        <dbReference type="ARBA" id="ARBA00033270"/>
    </source>
</evidence>
<protein>
    <recommendedName>
        <fullName evidence="12">Probable peptidoglycan glycosyltransferase FtsW</fullName>
        <ecNumber evidence="14">2.4.99.28</ecNumber>
    </recommendedName>
    <alternativeName>
        <fullName evidence="13">Cell division protein FtsW</fullName>
    </alternativeName>
    <alternativeName>
        <fullName evidence="10">Cell wall polymerase</fullName>
    </alternativeName>
    <alternativeName>
        <fullName evidence="9">Peptidoglycan polymerase</fullName>
    </alternativeName>
</protein>
<dbReference type="PANTHER" id="PTHR30474">
    <property type="entry name" value="CELL CYCLE PROTEIN"/>
    <property type="match status" value="1"/>
</dbReference>
<keyword evidence="2" id="KW-0328">Glycosyltransferase</keyword>
<feature type="transmembrane region" description="Helical" evidence="16">
    <location>
        <begin position="106"/>
        <end position="126"/>
    </location>
</feature>
<dbReference type="GO" id="GO:0008360">
    <property type="term" value="P:regulation of cell shape"/>
    <property type="evidence" value="ECO:0007669"/>
    <property type="project" value="UniProtKB-KW"/>
</dbReference>
<proteinExistence type="inferred from homology"/>
<evidence type="ECO:0000313" key="17">
    <source>
        <dbReference type="EMBL" id="KKR71300.1"/>
    </source>
</evidence>
<gene>
    <name evidence="17" type="ORF">UU14_C0031G0012</name>
</gene>
<dbReference type="AlphaFoldDB" id="A0A0G0VGY4"/>
<dbReference type="GO" id="GO:0008955">
    <property type="term" value="F:peptidoglycan glycosyltransferase activity"/>
    <property type="evidence" value="ECO:0007669"/>
    <property type="project" value="UniProtKB-EC"/>
</dbReference>
<dbReference type="Proteomes" id="UP000034664">
    <property type="component" value="Unassembled WGS sequence"/>
</dbReference>
<evidence type="ECO:0000256" key="1">
    <source>
        <dbReference type="ARBA" id="ARBA00004141"/>
    </source>
</evidence>
<dbReference type="EMBL" id="LBZM01000031">
    <property type="protein sequence ID" value="KKR71300.1"/>
    <property type="molecule type" value="Genomic_DNA"/>
</dbReference>
<dbReference type="Pfam" id="PF01098">
    <property type="entry name" value="FTSW_RODA_SPOVE"/>
    <property type="match status" value="1"/>
</dbReference>
<dbReference type="GO" id="GO:0051301">
    <property type="term" value="P:cell division"/>
    <property type="evidence" value="ECO:0007669"/>
    <property type="project" value="InterPro"/>
</dbReference>
<feature type="transmembrane region" description="Helical" evidence="16">
    <location>
        <begin position="6"/>
        <end position="24"/>
    </location>
</feature>
<comment type="caution">
    <text evidence="17">The sequence shown here is derived from an EMBL/GenBank/DDBJ whole genome shotgun (WGS) entry which is preliminary data.</text>
</comment>
<keyword evidence="7 16" id="KW-1133">Transmembrane helix</keyword>
<name>A0A0G0VGY4_9BACT</name>